<dbReference type="EMBL" id="CAJOBD010000182">
    <property type="protein sequence ID" value="CAF3606076.1"/>
    <property type="molecule type" value="Genomic_DNA"/>
</dbReference>
<protein>
    <submittedName>
        <fullName evidence="1">Uncharacterized protein</fullName>
    </submittedName>
</protein>
<evidence type="ECO:0000313" key="1">
    <source>
        <dbReference type="EMBL" id="CAF1112330.1"/>
    </source>
</evidence>
<evidence type="ECO:0000313" key="2">
    <source>
        <dbReference type="EMBL" id="CAF3606076.1"/>
    </source>
</evidence>
<dbReference type="AlphaFoldDB" id="A0A814PZ98"/>
<accession>A0A814PZ98</accession>
<dbReference type="Proteomes" id="UP000663836">
    <property type="component" value="Unassembled WGS sequence"/>
</dbReference>
<sequence length="234" mass="27764">MAVSVRTRLLRPQKQEHETRVIVNWCNDHNDQPICCRTAQVCKSSKPIITPISTNNSQPQAQRAFEYDYEAPLTAYSLKPNSKWLVVRRNLHRIRFMSYNDHDEQKKLPDFYLGLQMIRELKRAQNEIQRIDQETNFHVVKQFVLAIDDKHTKTYDTRHIKPTDALIYDRIGDEPMAVQNLLYYFSQQNVLPGTVFWNFLNEVNHVLNMNRKRTVLCDYNSCENERSRSSMDEQ</sequence>
<comment type="caution">
    <text evidence="1">The sequence shown here is derived from an EMBL/GenBank/DDBJ whole genome shotgun (WGS) entry which is preliminary data.</text>
</comment>
<dbReference type="EMBL" id="CAJNOT010000933">
    <property type="protein sequence ID" value="CAF1112330.1"/>
    <property type="molecule type" value="Genomic_DNA"/>
</dbReference>
<organism evidence="1 3">
    <name type="scientific">Rotaria sordida</name>
    <dbReference type="NCBI Taxonomy" id="392033"/>
    <lineage>
        <taxon>Eukaryota</taxon>
        <taxon>Metazoa</taxon>
        <taxon>Spiralia</taxon>
        <taxon>Gnathifera</taxon>
        <taxon>Rotifera</taxon>
        <taxon>Eurotatoria</taxon>
        <taxon>Bdelloidea</taxon>
        <taxon>Philodinida</taxon>
        <taxon>Philodinidae</taxon>
        <taxon>Rotaria</taxon>
    </lineage>
</organism>
<proteinExistence type="predicted"/>
<evidence type="ECO:0000313" key="3">
    <source>
        <dbReference type="Proteomes" id="UP000663864"/>
    </source>
</evidence>
<reference evidence="1" key="1">
    <citation type="submission" date="2021-02" db="EMBL/GenBank/DDBJ databases">
        <authorList>
            <person name="Nowell W R."/>
        </authorList>
    </citation>
    <scope>NUCLEOTIDE SEQUENCE</scope>
</reference>
<dbReference type="Proteomes" id="UP000663864">
    <property type="component" value="Unassembled WGS sequence"/>
</dbReference>
<name>A0A814PZ98_9BILA</name>
<gene>
    <name evidence="2" type="ORF">JBS370_LOCUS4042</name>
    <name evidence="1" type="ORF">ZHD862_LOCUS18183</name>
</gene>